<dbReference type="PANTHER" id="PTHR12832:SF11">
    <property type="entry name" value="LD23868P"/>
    <property type="match status" value="1"/>
</dbReference>
<accession>A0A150GBG6</accession>
<protein>
    <submittedName>
        <fullName evidence="4">Uncharacterized protein</fullName>
    </submittedName>
</protein>
<gene>
    <name evidence="4" type="ORF">GPECTOR_39g409</name>
</gene>
<reference evidence="5" key="1">
    <citation type="journal article" date="2016" name="Nat. Commun.">
        <title>The Gonium pectorale genome demonstrates co-option of cell cycle regulation during the evolution of multicellularity.</title>
        <authorList>
            <person name="Hanschen E.R."/>
            <person name="Marriage T.N."/>
            <person name="Ferris P.J."/>
            <person name="Hamaji T."/>
            <person name="Toyoda A."/>
            <person name="Fujiyama A."/>
            <person name="Neme R."/>
            <person name="Noguchi H."/>
            <person name="Minakuchi Y."/>
            <person name="Suzuki M."/>
            <person name="Kawai-Toyooka H."/>
            <person name="Smith D.R."/>
            <person name="Sparks H."/>
            <person name="Anderson J."/>
            <person name="Bakaric R."/>
            <person name="Luria V."/>
            <person name="Karger A."/>
            <person name="Kirschner M.W."/>
            <person name="Durand P.M."/>
            <person name="Michod R.E."/>
            <person name="Nozaki H."/>
            <person name="Olson B.J."/>
        </authorList>
    </citation>
    <scope>NUCLEOTIDE SEQUENCE [LARGE SCALE GENOMIC DNA]</scope>
    <source>
        <strain evidence="5">NIES-2863</strain>
    </source>
</reference>
<keyword evidence="5" id="KW-1185">Reference proteome</keyword>
<evidence type="ECO:0000313" key="5">
    <source>
        <dbReference type="Proteomes" id="UP000075714"/>
    </source>
</evidence>
<organism evidence="4 5">
    <name type="scientific">Gonium pectorale</name>
    <name type="common">Green alga</name>
    <dbReference type="NCBI Taxonomy" id="33097"/>
    <lineage>
        <taxon>Eukaryota</taxon>
        <taxon>Viridiplantae</taxon>
        <taxon>Chlorophyta</taxon>
        <taxon>core chlorophytes</taxon>
        <taxon>Chlorophyceae</taxon>
        <taxon>CS clade</taxon>
        <taxon>Chlamydomonadales</taxon>
        <taxon>Volvocaceae</taxon>
        <taxon>Gonium</taxon>
    </lineage>
</organism>
<dbReference type="PANTHER" id="PTHR12832">
    <property type="entry name" value="TESTIS-SPECIFIC PROTEIN PBS13 T-COMPLEX 11"/>
    <property type="match status" value="1"/>
</dbReference>
<dbReference type="STRING" id="33097.A0A150GBG6"/>
<evidence type="ECO:0000256" key="1">
    <source>
        <dbReference type="ARBA" id="ARBA00010954"/>
    </source>
</evidence>
<name>A0A150GBG6_GONPE</name>
<sequence length="579" mass="60494">MQEEDVQSLREALDRKLYAARERREERRPPPLAGRVGFRSDHELVIDRLAASQERSITGAAEQRSRLQERLQMAAREREAALARRAERAGSKVTRVRVRVAQVHESRQQEIESRRQPSSAFAGGADVAQASAAAITAVRAAVSTATPTAALLAQPAKPPASTATAKAAVVFAEAAIGVKAEGELYALVQDLMHRLEHRLEARNSASSSRGLGGGHGNGHGGAKAAPDNAARLLRRLFPRAPRDAPLERYPPRVLLCAFMVVRHPEVVFSGAGPREAALADAARGLVARFEALLERIMVAQPDAAAATTDDGDATPSGGAVINTGDGPAAPGGWDYLCASPVGRGVEELMARRRREAAVVAANVSGGGAGTTVAVAGSVPPSPSSARSSPYMTIGSLLVAFDDAWLRYLDQFVAWKGADAAALESELIRCAAALETSMLRKCRGDPTSERAVLQQTAHDQALLRERVAKLGGEAGLERLQAALESAHRAVAVEAAERGWGSASTSAVVSEAESTDVESPARSPGALAAASLPPAAPLDAALVSNAALVHEVLLGASSGGYRGSLEPGADCSGKGELKERM</sequence>
<evidence type="ECO:0000313" key="4">
    <source>
        <dbReference type="EMBL" id="KXZ46915.1"/>
    </source>
</evidence>
<feature type="coiled-coil region" evidence="2">
    <location>
        <begin position="57"/>
        <end position="84"/>
    </location>
</feature>
<feature type="region of interest" description="Disordered" evidence="3">
    <location>
        <begin position="202"/>
        <end position="225"/>
    </location>
</feature>
<proteinExistence type="inferred from homology"/>
<dbReference type="AlphaFoldDB" id="A0A150GBG6"/>
<dbReference type="EMBL" id="LSYV01000040">
    <property type="protein sequence ID" value="KXZ46915.1"/>
    <property type="molecule type" value="Genomic_DNA"/>
</dbReference>
<feature type="compositionally biased region" description="Gly residues" evidence="3">
    <location>
        <begin position="210"/>
        <end position="221"/>
    </location>
</feature>
<keyword evidence="2" id="KW-0175">Coiled coil</keyword>
<dbReference type="Proteomes" id="UP000075714">
    <property type="component" value="Unassembled WGS sequence"/>
</dbReference>
<dbReference type="InterPro" id="IPR008862">
    <property type="entry name" value="Tcp11"/>
</dbReference>
<evidence type="ECO:0000256" key="2">
    <source>
        <dbReference type="SAM" id="Coils"/>
    </source>
</evidence>
<dbReference type="GO" id="GO:0007165">
    <property type="term" value="P:signal transduction"/>
    <property type="evidence" value="ECO:0007669"/>
    <property type="project" value="TreeGrafter"/>
</dbReference>
<dbReference type="OrthoDB" id="276323at2759"/>
<comment type="similarity">
    <text evidence="1">Belongs to the TCP11 family.</text>
</comment>
<comment type="caution">
    <text evidence="4">The sequence shown here is derived from an EMBL/GenBank/DDBJ whole genome shotgun (WGS) entry which is preliminary data.</text>
</comment>
<evidence type="ECO:0000256" key="3">
    <source>
        <dbReference type="SAM" id="MobiDB-lite"/>
    </source>
</evidence>